<dbReference type="Proteomes" id="UP000515563">
    <property type="component" value="Chromosome"/>
</dbReference>
<proteinExistence type="predicted"/>
<evidence type="ECO:0000256" key="1">
    <source>
        <dbReference type="SAM" id="MobiDB-lite"/>
    </source>
</evidence>
<protein>
    <submittedName>
        <fullName evidence="2">Uncharacterized protein</fullName>
    </submittedName>
</protein>
<accession>A0A7G6X1C3</accession>
<evidence type="ECO:0000313" key="2">
    <source>
        <dbReference type="EMBL" id="QNE20038.1"/>
    </source>
</evidence>
<dbReference type="KEGG" id="kqi:F1D05_21635"/>
<name>A0A7G6X1C3_9ACTN</name>
<sequence>MALHHDGAMSTREATPAAGHRHRWSVESAHQVSEGLLVYQRCECGRRRVASTPAYPVAYPGLAAVDA</sequence>
<keyword evidence="3" id="KW-1185">Reference proteome</keyword>
<dbReference type="AlphaFoldDB" id="A0A7G6X1C3"/>
<reference evidence="3" key="1">
    <citation type="submission" date="2019-09" db="EMBL/GenBank/DDBJ databases">
        <title>Antimicrobial potential of Antarctic Bacteria.</title>
        <authorList>
            <person name="Benaud N."/>
            <person name="Edwards R.J."/>
            <person name="Ferrari B.C."/>
        </authorList>
    </citation>
    <scope>NUCLEOTIDE SEQUENCE [LARGE SCALE GENOMIC DNA]</scope>
    <source>
        <strain evidence="3">SPB151</strain>
    </source>
</reference>
<evidence type="ECO:0000313" key="3">
    <source>
        <dbReference type="Proteomes" id="UP000515563"/>
    </source>
</evidence>
<reference evidence="2 3" key="2">
    <citation type="journal article" date="2020" name="Microbiol. Resour. Announc.">
        <title>Antarctic desert soil bacteria exhibit high novel natural product potential, evaluated through long-read genome sequencing and comparative genomics.</title>
        <authorList>
            <person name="Benaud N."/>
            <person name="Edwards R.J."/>
            <person name="Amos T.G."/>
            <person name="D'Agostino P.M."/>
            <person name="Gutierrez-Chavez C."/>
            <person name="Montgomery K."/>
            <person name="Nicetic I."/>
            <person name="Ferrari B.C."/>
        </authorList>
    </citation>
    <scope>NUCLEOTIDE SEQUENCE [LARGE SCALE GENOMIC DNA]</scope>
    <source>
        <strain evidence="2 3">SPB151</strain>
    </source>
</reference>
<feature type="region of interest" description="Disordered" evidence="1">
    <location>
        <begin position="1"/>
        <end position="23"/>
    </location>
</feature>
<gene>
    <name evidence="2" type="ORF">F1D05_21635</name>
</gene>
<dbReference type="EMBL" id="CP043661">
    <property type="protein sequence ID" value="QNE20038.1"/>
    <property type="molecule type" value="Genomic_DNA"/>
</dbReference>
<organism evidence="2 3">
    <name type="scientific">Kribbella qitaiheensis</name>
    <dbReference type="NCBI Taxonomy" id="1544730"/>
    <lineage>
        <taxon>Bacteria</taxon>
        <taxon>Bacillati</taxon>
        <taxon>Actinomycetota</taxon>
        <taxon>Actinomycetes</taxon>
        <taxon>Propionibacteriales</taxon>
        <taxon>Kribbellaceae</taxon>
        <taxon>Kribbella</taxon>
    </lineage>
</organism>